<name>A0A1H2PS32_9BURK</name>
<dbReference type="RefSeq" id="WP_091910233.1">
    <property type="nucleotide sequence ID" value="NZ_FNLO01000009.1"/>
</dbReference>
<gene>
    <name evidence="1" type="ORF">SAMN05216551_109115</name>
</gene>
<accession>A0A1H2PS32</accession>
<organism evidence="1 2">
    <name type="scientific">Chitinasiproducens palmae</name>
    <dbReference type="NCBI Taxonomy" id="1770053"/>
    <lineage>
        <taxon>Bacteria</taxon>
        <taxon>Pseudomonadati</taxon>
        <taxon>Pseudomonadota</taxon>
        <taxon>Betaproteobacteria</taxon>
        <taxon>Burkholderiales</taxon>
        <taxon>Burkholderiaceae</taxon>
        <taxon>Chitinasiproducens</taxon>
    </lineage>
</organism>
<dbReference type="EMBL" id="FNLO01000009">
    <property type="protein sequence ID" value="SDV49763.1"/>
    <property type="molecule type" value="Genomic_DNA"/>
</dbReference>
<keyword evidence="2" id="KW-1185">Reference proteome</keyword>
<evidence type="ECO:0000313" key="2">
    <source>
        <dbReference type="Proteomes" id="UP000243719"/>
    </source>
</evidence>
<reference evidence="2" key="1">
    <citation type="submission" date="2016-09" db="EMBL/GenBank/DDBJ databases">
        <authorList>
            <person name="Varghese N."/>
            <person name="Submissions S."/>
        </authorList>
    </citation>
    <scope>NUCLEOTIDE SEQUENCE [LARGE SCALE GENOMIC DNA]</scope>
    <source>
        <strain evidence="2">JS23</strain>
    </source>
</reference>
<dbReference type="Proteomes" id="UP000243719">
    <property type="component" value="Unassembled WGS sequence"/>
</dbReference>
<proteinExistence type="predicted"/>
<sequence>MKNPLMTPEEGAFMTSWAQRLADRMRELLPVHVLAQAKVLSGMAGIELRAKRIATLARFEHPLRVFVALRPNEIKAFLSEPLQNTERLRQALGERIRRCTSMAVFDAVDFGGGSQRARDAVIVRLDELGVEGC</sequence>
<dbReference type="AlphaFoldDB" id="A0A1H2PS32"/>
<protein>
    <submittedName>
        <fullName evidence="1">Uncharacterized protein</fullName>
    </submittedName>
</protein>
<evidence type="ECO:0000313" key="1">
    <source>
        <dbReference type="EMBL" id="SDV49763.1"/>
    </source>
</evidence>